<dbReference type="CDD" id="cd00586">
    <property type="entry name" value="4HBT"/>
    <property type="match status" value="1"/>
</dbReference>
<dbReference type="InterPro" id="IPR029069">
    <property type="entry name" value="HotDog_dom_sf"/>
</dbReference>
<dbReference type="InterPro" id="IPR006683">
    <property type="entry name" value="Thioestr_dom"/>
</dbReference>
<evidence type="ECO:0000313" key="5">
    <source>
        <dbReference type="EMBL" id="MBB3021622.1"/>
    </source>
</evidence>
<comment type="similarity">
    <text evidence="1">Belongs to the 4-hydroxybenzoyl-CoA thioesterase family.</text>
</comment>
<dbReference type="AlphaFoldDB" id="A0A7W4YYG7"/>
<evidence type="ECO:0000256" key="3">
    <source>
        <dbReference type="SAM" id="MobiDB-lite"/>
    </source>
</evidence>
<accession>A0A7W4YYG7</accession>
<sequence>MSEKRDANTSPLRGEVAPEAREGVSSATSPNVVVPPRPSLPADPPPQGEGGHYPHLSGFMQDGAHILPIRVYYEDTDFSARVYHASYLRFMERGRTELLRAVEVAQSDLHADMDGLAFVVRKMNIDFRGGAVMDDVLTIVTRPKEMRGASMTLAQEVRRGEEVLVAADVMVAAVRGGRAVRIPDELRAALSTP</sequence>
<dbReference type="PANTHER" id="PTHR31793:SF37">
    <property type="entry name" value="ACYL-COA THIOESTER HYDROLASE YBGC"/>
    <property type="match status" value="1"/>
</dbReference>
<keyword evidence="6" id="KW-1185">Reference proteome</keyword>
<gene>
    <name evidence="5" type="ORF">FHR70_004724</name>
</gene>
<dbReference type="EC" id="3.1.2.-" evidence="5"/>
<dbReference type="PANTHER" id="PTHR31793">
    <property type="entry name" value="4-HYDROXYBENZOYL-COA THIOESTERASE FAMILY MEMBER"/>
    <property type="match status" value="1"/>
</dbReference>
<reference evidence="5 6" key="1">
    <citation type="submission" date="2020-08" db="EMBL/GenBank/DDBJ databases">
        <title>The Agave Microbiome: Exploring the role of microbial communities in plant adaptations to desert environments.</title>
        <authorList>
            <person name="Partida-Martinez L.P."/>
        </authorList>
    </citation>
    <scope>NUCLEOTIDE SEQUENCE [LARGE SCALE GENOMIC DNA]</scope>
    <source>
        <strain evidence="5 6">AT3.9</strain>
    </source>
</reference>
<feature type="region of interest" description="Disordered" evidence="3">
    <location>
        <begin position="1"/>
        <end position="57"/>
    </location>
</feature>
<proteinExistence type="inferred from homology"/>
<dbReference type="InterPro" id="IPR006684">
    <property type="entry name" value="YbgC/YbaW"/>
</dbReference>
<evidence type="ECO:0000259" key="4">
    <source>
        <dbReference type="Pfam" id="PF03061"/>
    </source>
</evidence>
<dbReference type="EMBL" id="JACHWB010000012">
    <property type="protein sequence ID" value="MBB3021622.1"/>
    <property type="molecule type" value="Genomic_DNA"/>
</dbReference>
<organism evidence="5 6">
    <name type="scientific">Microvirga lupini</name>
    <dbReference type="NCBI Taxonomy" id="420324"/>
    <lineage>
        <taxon>Bacteria</taxon>
        <taxon>Pseudomonadati</taxon>
        <taxon>Pseudomonadota</taxon>
        <taxon>Alphaproteobacteria</taxon>
        <taxon>Hyphomicrobiales</taxon>
        <taxon>Methylobacteriaceae</taxon>
        <taxon>Microvirga</taxon>
    </lineage>
</organism>
<name>A0A7W4YYG7_9HYPH</name>
<dbReference type="NCBIfam" id="TIGR02799">
    <property type="entry name" value="thio_ybgC"/>
    <property type="match status" value="1"/>
</dbReference>
<dbReference type="InterPro" id="IPR050563">
    <property type="entry name" value="4-hydroxybenzoyl-CoA_TE"/>
</dbReference>
<dbReference type="Pfam" id="PF03061">
    <property type="entry name" value="4HBT"/>
    <property type="match status" value="1"/>
</dbReference>
<feature type="domain" description="Thioesterase" evidence="4">
    <location>
        <begin position="82"/>
        <end position="165"/>
    </location>
</feature>
<evidence type="ECO:0000256" key="2">
    <source>
        <dbReference type="ARBA" id="ARBA00022801"/>
    </source>
</evidence>
<dbReference type="SUPFAM" id="SSF54637">
    <property type="entry name" value="Thioesterase/thiol ester dehydrase-isomerase"/>
    <property type="match status" value="1"/>
</dbReference>
<evidence type="ECO:0000313" key="6">
    <source>
        <dbReference type="Proteomes" id="UP000532010"/>
    </source>
</evidence>
<dbReference type="FunFam" id="3.10.129.10:FF:000004">
    <property type="entry name" value="Tol-pal system-associated acyl-CoA thioesterase"/>
    <property type="match status" value="1"/>
</dbReference>
<dbReference type="Proteomes" id="UP000532010">
    <property type="component" value="Unassembled WGS sequence"/>
</dbReference>
<evidence type="ECO:0000256" key="1">
    <source>
        <dbReference type="ARBA" id="ARBA00005953"/>
    </source>
</evidence>
<dbReference type="Gene3D" id="3.10.129.10">
    <property type="entry name" value="Hotdog Thioesterase"/>
    <property type="match status" value="1"/>
</dbReference>
<dbReference type="NCBIfam" id="TIGR00051">
    <property type="entry name" value="YbgC/FadM family acyl-CoA thioesterase"/>
    <property type="match status" value="1"/>
</dbReference>
<comment type="caution">
    <text evidence="5">The sequence shown here is derived from an EMBL/GenBank/DDBJ whole genome shotgun (WGS) entry which is preliminary data.</text>
</comment>
<protein>
    <submittedName>
        <fullName evidence="5">Acyl-CoA thioester hydrolase</fullName>
        <ecNumber evidence="5">3.1.2.-</ecNumber>
    </submittedName>
</protein>
<keyword evidence="2 5" id="KW-0378">Hydrolase</keyword>
<dbReference type="InterPro" id="IPR014166">
    <property type="entry name" value="Tol-Pal_acyl-CoA_thioesterase"/>
</dbReference>
<feature type="compositionally biased region" description="Pro residues" evidence="3">
    <location>
        <begin position="33"/>
        <end position="47"/>
    </location>
</feature>
<dbReference type="GO" id="GO:0047617">
    <property type="term" value="F:fatty acyl-CoA hydrolase activity"/>
    <property type="evidence" value="ECO:0007669"/>
    <property type="project" value="TreeGrafter"/>
</dbReference>